<name>A0A1J1I219_9DIPT</name>
<accession>A0A1J1I219</accession>
<dbReference type="AlphaFoldDB" id="A0A1J1I219"/>
<gene>
    <name evidence="2" type="ORF">CLUMA_CG007881</name>
</gene>
<sequence>MEHMSRGLKMEYDSSSLNFRVDDKQQKKNEKAYSLIKLFYELSGTARSNRMKRHDMGNCHKSRQQDKLNQHF</sequence>
<evidence type="ECO:0000313" key="3">
    <source>
        <dbReference type="Proteomes" id="UP000183832"/>
    </source>
</evidence>
<dbReference type="Proteomes" id="UP000183832">
    <property type="component" value="Unassembled WGS sequence"/>
</dbReference>
<reference evidence="2 3" key="1">
    <citation type="submission" date="2015-04" db="EMBL/GenBank/DDBJ databases">
        <authorList>
            <person name="Syromyatnikov M.Y."/>
            <person name="Popov V.N."/>
        </authorList>
    </citation>
    <scope>NUCLEOTIDE SEQUENCE [LARGE SCALE GENOMIC DNA]</scope>
</reference>
<evidence type="ECO:0000256" key="1">
    <source>
        <dbReference type="SAM" id="MobiDB-lite"/>
    </source>
</evidence>
<dbReference type="EMBL" id="CVRI01000038">
    <property type="protein sequence ID" value="CRK94368.1"/>
    <property type="molecule type" value="Genomic_DNA"/>
</dbReference>
<proteinExistence type="predicted"/>
<organism evidence="2 3">
    <name type="scientific">Clunio marinus</name>
    <dbReference type="NCBI Taxonomy" id="568069"/>
    <lineage>
        <taxon>Eukaryota</taxon>
        <taxon>Metazoa</taxon>
        <taxon>Ecdysozoa</taxon>
        <taxon>Arthropoda</taxon>
        <taxon>Hexapoda</taxon>
        <taxon>Insecta</taxon>
        <taxon>Pterygota</taxon>
        <taxon>Neoptera</taxon>
        <taxon>Endopterygota</taxon>
        <taxon>Diptera</taxon>
        <taxon>Nematocera</taxon>
        <taxon>Chironomoidea</taxon>
        <taxon>Chironomidae</taxon>
        <taxon>Clunio</taxon>
    </lineage>
</organism>
<evidence type="ECO:0000313" key="2">
    <source>
        <dbReference type="EMBL" id="CRK94368.1"/>
    </source>
</evidence>
<protein>
    <submittedName>
        <fullName evidence="2">CLUMA_CG007881, isoform A</fullName>
    </submittedName>
</protein>
<feature type="region of interest" description="Disordered" evidence="1">
    <location>
        <begin position="51"/>
        <end position="72"/>
    </location>
</feature>
<keyword evidence="3" id="KW-1185">Reference proteome</keyword>
<feature type="compositionally biased region" description="Basic and acidic residues" evidence="1">
    <location>
        <begin position="54"/>
        <end position="72"/>
    </location>
</feature>